<name>A0AAY5EVE8_ELEEL</name>
<reference evidence="2" key="3">
    <citation type="submission" date="2025-09" db="UniProtKB">
        <authorList>
            <consortium name="Ensembl"/>
        </authorList>
    </citation>
    <scope>IDENTIFICATION</scope>
</reference>
<evidence type="ECO:0000313" key="2">
    <source>
        <dbReference type="Ensembl" id="ENSEEEP00000060693.1"/>
    </source>
</evidence>
<feature type="compositionally biased region" description="Basic and acidic residues" evidence="1">
    <location>
        <begin position="34"/>
        <end position="49"/>
    </location>
</feature>
<reference evidence="2 3" key="1">
    <citation type="submission" date="2020-05" db="EMBL/GenBank/DDBJ databases">
        <title>Electrophorus electricus (electric eel) genome, fEleEle1, primary haplotype.</title>
        <authorList>
            <person name="Myers G."/>
            <person name="Meyer A."/>
            <person name="Fedrigo O."/>
            <person name="Formenti G."/>
            <person name="Rhie A."/>
            <person name="Tracey A."/>
            <person name="Sims Y."/>
            <person name="Jarvis E.D."/>
        </authorList>
    </citation>
    <scope>NUCLEOTIDE SEQUENCE [LARGE SCALE GENOMIC DNA]</scope>
</reference>
<accession>A0AAY5EVE8</accession>
<feature type="region of interest" description="Disordered" evidence="1">
    <location>
        <begin position="30"/>
        <end position="49"/>
    </location>
</feature>
<evidence type="ECO:0000313" key="3">
    <source>
        <dbReference type="Proteomes" id="UP000314983"/>
    </source>
</evidence>
<evidence type="ECO:0008006" key="4">
    <source>
        <dbReference type="Google" id="ProtNLM"/>
    </source>
</evidence>
<reference evidence="2" key="2">
    <citation type="submission" date="2025-08" db="UniProtKB">
        <authorList>
            <consortium name="Ensembl"/>
        </authorList>
    </citation>
    <scope>IDENTIFICATION</scope>
</reference>
<proteinExistence type="predicted"/>
<protein>
    <recommendedName>
        <fullName evidence="4">Secreted protein</fullName>
    </recommendedName>
</protein>
<dbReference type="AlphaFoldDB" id="A0AAY5EVE8"/>
<organism evidence="2 3">
    <name type="scientific">Electrophorus electricus</name>
    <name type="common">Electric eel</name>
    <name type="synonym">Gymnotus electricus</name>
    <dbReference type="NCBI Taxonomy" id="8005"/>
    <lineage>
        <taxon>Eukaryota</taxon>
        <taxon>Metazoa</taxon>
        <taxon>Chordata</taxon>
        <taxon>Craniata</taxon>
        <taxon>Vertebrata</taxon>
        <taxon>Euteleostomi</taxon>
        <taxon>Actinopterygii</taxon>
        <taxon>Neopterygii</taxon>
        <taxon>Teleostei</taxon>
        <taxon>Ostariophysi</taxon>
        <taxon>Gymnotiformes</taxon>
        <taxon>Gymnotoidei</taxon>
        <taxon>Gymnotidae</taxon>
        <taxon>Electrophorus</taxon>
    </lineage>
</organism>
<keyword evidence="3" id="KW-1185">Reference proteome</keyword>
<dbReference type="Proteomes" id="UP000314983">
    <property type="component" value="Chromosome 11"/>
</dbReference>
<dbReference type="Ensembl" id="ENSEEET00000055116.1">
    <property type="protein sequence ID" value="ENSEEEP00000060693.1"/>
    <property type="gene ID" value="ENSEEEG00000027306.1"/>
</dbReference>
<evidence type="ECO:0000256" key="1">
    <source>
        <dbReference type="SAM" id="MobiDB-lite"/>
    </source>
</evidence>
<sequence length="110" mass="12519">MFFSTKYYHLYFPPCTISLCHTHAHIHANSHTHTHGETEKEQRGRRQMNDKRCYAREDSLCLSSKNAELIQKHEKELVPGALPSAPILPRLNCLCVGAESTAISILYHST</sequence>